<dbReference type="InterPro" id="IPR017441">
    <property type="entry name" value="Protein_kinase_ATP_BS"/>
</dbReference>
<feature type="domain" description="Protein kinase" evidence="3">
    <location>
        <begin position="19"/>
        <end position="204"/>
    </location>
</feature>
<dbReference type="GO" id="GO:0004674">
    <property type="term" value="F:protein serine/threonine kinase activity"/>
    <property type="evidence" value="ECO:0007669"/>
    <property type="project" value="UniProtKB-EC"/>
</dbReference>
<dbReference type="PROSITE" id="PS00107">
    <property type="entry name" value="PROTEIN_KINASE_ATP"/>
    <property type="match status" value="1"/>
</dbReference>
<dbReference type="PROSITE" id="PS50011">
    <property type="entry name" value="PROTEIN_KINASE_DOM"/>
    <property type="match status" value="1"/>
</dbReference>
<keyword evidence="4" id="KW-0808">Transferase</keyword>
<organism evidence="4 5">
    <name type="scientific">Streptomyces hundungensis</name>
    <dbReference type="NCBI Taxonomy" id="1077946"/>
    <lineage>
        <taxon>Bacteria</taxon>
        <taxon>Bacillati</taxon>
        <taxon>Actinomycetota</taxon>
        <taxon>Actinomycetes</taxon>
        <taxon>Kitasatosporales</taxon>
        <taxon>Streptomycetaceae</taxon>
        <taxon>Streptomyces</taxon>
    </lineage>
</organism>
<dbReference type="EMBL" id="CP032698">
    <property type="protein sequence ID" value="AYG85187.1"/>
    <property type="molecule type" value="Genomic_DNA"/>
</dbReference>
<dbReference type="KEGG" id="shun:DWB77_07404"/>
<evidence type="ECO:0000259" key="3">
    <source>
        <dbReference type="PROSITE" id="PS50011"/>
    </source>
</evidence>
<dbReference type="Proteomes" id="UP000271554">
    <property type="component" value="Chromosome"/>
</dbReference>
<dbReference type="OrthoDB" id="9762169at2"/>
<keyword evidence="5" id="KW-1185">Reference proteome</keyword>
<dbReference type="EC" id="2.7.11.1" evidence="4"/>
<keyword evidence="4" id="KW-0418">Kinase</keyword>
<dbReference type="GO" id="GO:0005524">
    <property type="term" value="F:ATP binding"/>
    <property type="evidence" value="ECO:0007669"/>
    <property type="project" value="UniProtKB-UniRule"/>
</dbReference>
<feature type="binding site" evidence="1">
    <location>
        <position position="47"/>
    </location>
    <ligand>
        <name>ATP</name>
        <dbReference type="ChEBI" id="CHEBI:30616"/>
    </ligand>
</feature>
<dbReference type="AlphaFoldDB" id="A0A387HT43"/>
<evidence type="ECO:0000256" key="2">
    <source>
        <dbReference type="SAM" id="MobiDB-lite"/>
    </source>
</evidence>
<accession>A0A387HT43</accession>
<evidence type="ECO:0000256" key="1">
    <source>
        <dbReference type="PROSITE-ProRule" id="PRU10141"/>
    </source>
</evidence>
<feature type="compositionally biased region" description="Basic residues" evidence="2">
    <location>
        <begin position="128"/>
        <end position="143"/>
    </location>
</feature>
<reference evidence="4 5" key="1">
    <citation type="submission" date="2018-10" db="EMBL/GenBank/DDBJ databases">
        <title>Relationship between Morphology and Antimicrobial Activity in Streptomyces.</title>
        <authorList>
            <person name="Kang H.J."/>
            <person name="Kim S.B."/>
        </authorList>
    </citation>
    <scope>NUCLEOTIDE SEQUENCE [LARGE SCALE GENOMIC DNA]</scope>
    <source>
        <strain evidence="4 5">BH38</strain>
    </source>
</reference>
<dbReference type="InterPro" id="IPR000719">
    <property type="entry name" value="Prot_kinase_dom"/>
</dbReference>
<gene>
    <name evidence="4" type="primary">afsK_13</name>
    <name evidence="4" type="ORF">DWB77_07404</name>
</gene>
<feature type="region of interest" description="Disordered" evidence="2">
    <location>
        <begin position="128"/>
        <end position="182"/>
    </location>
</feature>
<evidence type="ECO:0000313" key="5">
    <source>
        <dbReference type="Proteomes" id="UP000271554"/>
    </source>
</evidence>
<dbReference type="Gene3D" id="3.30.200.20">
    <property type="entry name" value="Phosphorylase Kinase, domain 1"/>
    <property type="match status" value="1"/>
</dbReference>
<keyword evidence="1" id="KW-0067">ATP-binding</keyword>
<dbReference type="SUPFAM" id="SSF56112">
    <property type="entry name" value="Protein kinase-like (PK-like)"/>
    <property type="match status" value="1"/>
</dbReference>
<evidence type="ECO:0000313" key="4">
    <source>
        <dbReference type="EMBL" id="AYG85187.1"/>
    </source>
</evidence>
<sequence length="204" mass="22661">MGRAPTARTAEDPAAFGSYEVLERVGVGEFGRVYRCQDPDGVMVAVKTLHAEYAADSSIREGFAHEVRAARRISSRFSVPVIAADTTGEILWMAVPFVAAPSLQEMAERCGTLDYRHRPRHRCGHRLRAQRHPRRGHRAHRSPSPRLGTRRRLETDRTGAPGMRRRRRGGTLPAGRGPPALRLKVSDAMLGYATERPGRHTPNA</sequence>
<proteinExistence type="predicted"/>
<name>A0A387HT43_9ACTN</name>
<dbReference type="InterPro" id="IPR011009">
    <property type="entry name" value="Kinase-like_dom_sf"/>
</dbReference>
<protein>
    <submittedName>
        <fullName evidence="4">Serine/threonine-protein kinase AfsK</fullName>
        <ecNumber evidence="4">2.7.11.1</ecNumber>
    </submittedName>
</protein>
<feature type="compositionally biased region" description="Low complexity" evidence="2">
    <location>
        <begin position="170"/>
        <end position="181"/>
    </location>
</feature>
<keyword evidence="1" id="KW-0547">Nucleotide-binding</keyword>